<sequence length="1063" mass="113335">MKTANLKQMAGRQKGYIMKQSTALTKLNLSVAVSALVLIGAGMPVAAAAQTAGSTADQRCADGSAATTDAPCPTTPLPASATPNPKTDADEVVVTGSRIRGPFTTDSPVTFITKAETSLAGSRNIAEVLQDSGVTSGTAQINNTFLGYVSEGGAGANTVGLLGLGSQRTLVLLNGRRLAPSGVGPQLISADLNVLPNAVLDHIEVLKNGASSVYGSDAVGGVINIITDSKLNGITLDAFGNVPLDSHGAGSNYRLSVTAGKTFERGHILGSFEYREQTAIKIGDRSDMSCPTDLLYSPTTGAQIGQLTPDGSRLRCFPFANGAVGTAQNYVLGINYLDPNGAAVNRYTFANGNINAPINVNNFDIRPEASPRQLDEDFYSPIRTYTGYANASYELGILGDAEIYGEGLFTHRESSQATMSQISTNTETLGFEIYGGALAGYGYPSESPFFPNSLASAAGGNNNALRVFIVPPVLRNSQKVNFYRANIGLRGNTGIGDIRYDANYQYSRTDATSTVQGIDTRRIRASLLPVAAPTGTPGQYVTTAMAGEAGAGGNYTCSSNVTNGTYNGGNCVAADFFNPATLAGNVPSSLFNWLYTNQVERTTYEEQIAQLVFDGSLFRLPAGPVAFAVGGEWRSDSINDVPSEASQSGNLYNYTSSGITKGTADVYEAFGEIKIPVLKDLPFAHRLDLSGSVRYTHSQNYGSSTTYHASGNWAPSTFLTIRGNYGTSFRAPNLYEQFVADQSGFSTSADPCRDYTTTYAPTSNRYKNCQADLTAAIGATKAQTFIPSGSPEVFTGGGGKNLRAEKSTSWGGGFVIQPKFAKIQFTADYFNTTVDGEIAQLGDTITTRCFDSADFRNGNQYCALVGARDTSLGNLTTLQNVYLNVAQQKVSGVDMNLRYQLDVGTFSNVLNITATRLIHQLYQPFVEEEATDYNGTLGAQGLPGGPKWTGSARLQIRHNNITMYYGANYVGPMKNDEVITPAVVNGVTAISKLATTKYVTQDLSFQFDIQKLGEVTIGAKNLFDRKPEMISSTDGLPRVSNYFNYSGYDFLGRSLFIEVTRRF</sequence>
<evidence type="ECO:0000256" key="5">
    <source>
        <dbReference type="ARBA" id="ARBA00023077"/>
    </source>
</evidence>
<dbReference type="InterPro" id="IPR012910">
    <property type="entry name" value="Plug_dom"/>
</dbReference>
<dbReference type="OrthoDB" id="7051241at2"/>
<evidence type="ECO:0000256" key="7">
    <source>
        <dbReference type="ARBA" id="ARBA00023237"/>
    </source>
</evidence>
<name>A0A4V2DCB3_9SPHN</name>
<organism evidence="14 15">
    <name type="scientific">Sphingomonas populi</name>
    <dbReference type="NCBI Taxonomy" id="2484750"/>
    <lineage>
        <taxon>Bacteria</taxon>
        <taxon>Pseudomonadati</taxon>
        <taxon>Pseudomonadota</taxon>
        <taxon>Alphaproteobacteria</taxon>
        <taxon>Sphingomonadales</taxon>
        <taxon>Sphingomonadaceae</taxon>
        <taxon>Sphingomonas</taxon>
    </lineage>
</organism>
<dbReference type="GO" id="GO:0009279">
    <property type="term" value="C:cell outer membrane"/>
    <property type="evidence" value="ECO:0007669"/>
    <property type="project" value="UniProtKB-SubCell"/>
</dbReference>
<keyword evidence="2 8" id="KW-0813">Transport</keyword>
<dbReference type="EMBL" id="SGIS01000046">
    <property type="protein sequence ID" value="RZF60888.1"/>
    <property type="molecule type" value="Genomic_DNA"/>
</dbReference>
<dbReference type="Gene3D" id="2.40.170.20">
    <property type="entry name" value="TonB-dependent receptor, beta-barrel domain"/>
    <property type="match status" value="1"/>
</dbReference>
<keyword evidence="7 8" id="KW-0998">Cell outer membrane</keyword>
<evidence type="ECO:0000256" key="1">
    <source>
        <dbReference type="ARBA" id="ARBA00004571"/>
    </source>
</evidence>
<keyword evidence="11" id="KW-0732">Signal</keyword>
<keyword evidence="6 8" id="KW-0472">Membrane</keyword>
<feature type="signal peptide" evidence="11">
    <location>
        <begin position="1"/>
        <end position="48"/>
    </location>
</feature>
<dbReference type="Pfam" id="PF00593">
    <property type="entry name" value="TonB_dep_Rec_b-barrel"/>
    <property type="match status" value="1"/>
</dbReference>
<feature type="chain" id="PRO_5020869783" evidence="11">
    <location>
        <begin position="49"/>
        <end position="1063"/>
    </location>
</feature>
<dbReference type="PANTHER" id="PTHR47234">
    <property type="match status" value="1"/>
</dbReference>
<protein>
    <submittedName>
        <fullName evidence="14">TonB-dependent receptor</fullName>
    </submittedName>
</protein>
<dbReference type="PROSITE" id="PS52016">
    <property type="entry name" value="TONB_DEPENDENT_REC_3"/>
    <property type="match status" value="1"/>
</dbReference>
<dbReference type="Proteomes" id="UP000292085">
    <property type="component" value="Unassembled WGS sequence"/>
</dbReference>
<dbReference type="Gene3D" id="2.170.130.10">
    <property type="entry name" value="TonB-dependent receptor, plug domain"/>
    <property type="match status" value="1"/>
</dbReference>
<evidence type="ECO:0000256" key="4">
    <source>
        <dbReference type="ARBA" id="ARBA00022692"/>
    </source>
</evidence>
<keyword evidence="5 9" id="KW-0798">TonB box</keyword>
<keyword evidence="4 8" id="KW-0812">Transmembrane</keyword>
<evidence type="ECO:0000256" key="10">
    <source>
        <dbReference type="SAM" id="MobiDB-lite"/>
    </source>
</evidence>
<comment type="caution">
    <text evidence="14">The sequence shown here is derived from an EMBL/GenBank/DDBJ whole genome shotgun (WGS) entry which is preliminary data.</text>
</comment>
<evidence type="ECO:0000256" key="6">
    <source>
        <dbReference type="ARBA" id="ARBA00023136"/>
    </source>
</evidence>
<evidence type="ECO:0000256" key="8">
    <source>
        <dbReference type="PROSITE-ProRule" id="PRU01360"/>
    </source>
</evidence>
<dbReference type="SUPFAM" id="SSF56935">
    <property type="entry name" value="Porins"/>
    <property type="match status" value="1"/>
</dbReference>
<evidence type="ECO:0000256" key="9">
    <source>
        <dbReference type="RuleBase" id="RU003357"/>
    </source>
</evidence>
<proteinExistence type="inferred from homology"/>
<dbReference type="InterPro" id="IPR037066">
    <property type="entry name" value="Plug_dom_sf"/>
</dbReference>
<dbReference type="InterPro" id="IPR000531">
    <property type="entry name" value="Beta-barrel_TonB"/>
</dbReference>
<feature type="domain" description="TonB-dependent receptor-like beta-barrel" evidence="12">
    <location>
        <begin position="482"/>
        <end position="1022"/>
    </location>
</feature>
<evidence type="ECO:0000259" key="12">
    <source>
        <dbReference type="Pfam" id="PF00593"/>
    </source>
</evidence>
<keyword evidence="15" id="KW-1185">Reference proteome</keyword>
<evidence type="ECO:0000256" key="3">
    <source>
        <dbReference type="ARBA" id="ARBA00022452"/>
    </source>
</evidence>
<dbReference type="AlphaFoldDB" id="A0A4V2DCB3"/>
<feature type="domain" description="TonB-dependent receptor plug" evidence="13">
    <location>
        <begin position="104"/>
        <end position="222"/>
    </location>
</feature>
<dbReference type="InterPro" id="IPR036942">
    <property type="entry name" value="Beta-barrel_TonB_sf"/>
</dbReference>
<reference evidence="14 15" key="1">
    <citation type="submission" date="2019-02" db="EMBL/GenBank/DDBJ databases">
        <authorList>
            <person name="Li Y."/>
        </authorList>
    </citation>
    <scope>NUCLEOTIDE SEQUENCE [LARGE SCALE GENOMIC DNA]</scope>
    <source>
        <strain evidence="14 15">3-7</strain>
    </source>
</reference>
<keyword evidence="3 8" id="KW-1134">Transmembrane beta strand</keyword>
<comment type="similarity">
    <text evidence="8 9">Belongs to the TonB-dependent receptor family.</text>
</comment>
<evidence type="ECO:0000256" key="2">
    <source>
        <dbReference type="ARBA" id="ARBA00022448"/>
    </source>
</evidence>
<keyword evidence="14" id="KW-0675">Receptor</keyword>
<evidence type="ECO:0000259" key="13">
    <source>
        <dbReference type="Pfam" id="PF07715"/>
    </source>
</evidence>
<dbReference type="InterPro" id="IPR039426">
    <property type="entry name" value="TonB-dep_rcpt-like"/>
</dbReference>
<gene>
    <name evidence="14" type="ORF">EWE75_20750</name>
</gene>
<evidence type="ECO:0000256" key="11">
    <source>
        <dbReference type="SAM" id="SignalP"/>
    </source>
</evidence>
<accession>A0A4V2DCB3</accession>
<evidence type="ECO:0000313" key="15">
    <source>
        <dbReference type="Proteomes" id="UP000292085"/>
    </source>
</evidence>
<dbReference type="PANTHER" id="PTHR47234:SF1">
    <property type="entry name" value="TONB-DEPENDENT RECEPTOR"/>
    <property type="match status" value="1"/>
</dbReference>
<comment type="subcellular location">
    <subcellularLocation>
        <location evidence="1 8">Cell outer membrane</location>
        <topology evidence="1 8">Multi-pass membrane protein</topology>
    </subcellularLocation>
</comment>
<evidence type="ECO:0000313" key="14">
    <source>
        <dbReference type="EMBL" id="RZF60888.1"/>
    </source>
</evidence>
<feature type="region of interest" description="Disordered" evidence="10">
    <location>
        <begin position="60"/>
        <end position="88"/>
    </location>
</feature>
<dbReference type="Pfam" id="PF07715">
    <property type="entry name" value="Plug"/>
    <property type="match status" value="1"/>
</dbReference>